<dbReference type="AlphaFoldDB" id="A0A401SHE2"/>
<sequence length="112" mass="11891">MRPVGSAGPAPILSVVEGSVTEGDLPEEGSGSVANTGDDAESVSSNIFESQMPPHQSPPAAPPSPSRNSGSLLRKLSRRDRPQLALDRWSSFERVYWSAHAARQVPGLDVNE</sequence>
<name>A0A401SHE2_CHIPU</name>
<evidence type="ECO:0000256" key="1">
    <source>
        <dbReference type="SAM" id="MobiDB-lite"/>
    </source>
</evidence>
<feature type="region of interest" description="Disordered" evidence="1">
    <location>
        <begin position="1"/>
        <end position="81"/>
    </location>
</feature>
<protein>
    <submittedName>
        <fullName evidence="2">Uncharacterized protein</fullName>
    </submittedName>
</protein>
<keyword evidence="3" id="KW-1185">Reference proteome</keyword>
<feature type="compositionally biased region" description="Pro residues" evidence="1">
    <location>
        <begin position="55"/>
        <end position="65"/>
    </location>
</feature>
<evidence type="ECO:0000313" key="2">
    <source>
        <dbReference type="EMBL" id="GCC29827.1"/>
    </source>
</evidence>
<dbReference type="EMBL" id="BEZZ01000269">
    <property type="protein sequence ID" value="GCC29827.1"/>
    <property type="molecule type" value="Genomic_DNA"/>
</dbReference>
<gene>
    <name evidence="2" type="ORF">chiPu_0008269</name>
</gene>
<proteinExistence type="predicted"/>
<dbReference type="Proteomes" id="UP000287033">
    <property type="component" value="Unassembled WGS sequence"/>
</dbReference>
<comment type="caution">
    <text evidence="2">The sequence shown here is derived from an EMBL/GenBank/DDBJ whole genome shotgun (WGS) entry which is preliminary data.</text>
</comment>
<accession>A0A401SHE2</accession>
<reference evidence="2 3" key="1">
    <citation type="journal article" date="2018" name="Nat. Ecol. Evol.">
        <title>Shark genomes provide insights into elasmobranch evolution and the origin of vertebrates.</title>
        <authorList>
            <person name="Hara Y"/>
            <person name="Yamaguchi K"/>
            <person name="Onimaru K"/>
            <person name="Kadota M"/>
            <person name="Koyanagi M"/>
            <person name="Keeley SD"/>
            <person name="Tatsumi K"/>
            <person name="Tanaka K"/>
            <person name="Motone F"/>
            <person name="Kageyama Y"/>
            <person name="Nozu R"/>
            <person name="Adachi N"/>
            <person name="Nishimura O"/>
            <person name="Nakagawa R"/>
            <person name="Tanegashima C"/>
            <person name="Kiyatake I"/>
            <person name="Matsumoto R"/>
            <person name="Murakumo K"/>
            <person name="Nishida K"/>
            <person name="Terakita A"/>
            <person name="Kuratani S"/>
            <person name="Sato K"/>
            <person name="Hyodo S Kuraku.S."/>
        </authorList>
    </citation>
    <scope>NUCLEOTIDE SEQUENCE [LARGE SCALE GENOMIC DNA]</scope>
</reference>
<organism evidence="2 3">
    <name type="scientific">Chiloscyllium punctatum</name>
    <name type="common">Brownbanded bambooshark</name>
    <name type="synonym">Hemiscyllium punctatum</name>
    <dbReference type="NCBI Taxonomy" id="137246"/>
    <lineage>
        <taxon>Eukaryota</taxon>
        <taxon>Metazoa</taxon>
        <taxon>Chordata</taxon>
        <taxon>Craniata</taxon>
        <taxon>Vertebrata</taxon>
        <taxon>Chondrichthyes</taxon>
        <taxon>Elasmobranchii</taxon>
        <taxon>Galeomorphii</taxon>
        <taxon>Galeoidea</taxon>
        <taxon>Orectolobiformes</taxon>
        <taxon>Hemiscylliidae</taxon>
        <taxon>Chiloscyllium</taxon>
    </lineage>
</organism>
<evidence type="ECO:0000313" key="3">
    <source>
        <dbReference type="Proteomes" id="UP000287033"/>
    </source>
</evidence>